<dbReference type="Gene3D" id="3.30.450.30">
    <property type="entry name" value="Dynein light chain 2a, cytoplasmic"/>
    <property type="match status" value="1"/>
</dbReference>
<reference evidence="2" key="1">
    <citation type="submission" date="2016-04" db="EMBL/GenBank/DDBJ databases">
        <authorList>
            <person name="Nguyen H.D."/>
            <person name="Samba Siva P."/>
            <person name="Cullis J."/>
            <person name="Levesque C.A."/>
            <person name="Hambleton S."/>
        </authorList>
    </citation>
    <scope>NUCLEOTIDE SEQUENCE</scope>
    <source>
        <strain evidence="2">DAOMC 236426</strain>
    </source>
</reference>
<evidence type="ECO:0000313" key="2">
    <source>
        <dbReference type="EMBL" id="KAE8249166.1"/>
    </source>
</evidence>
<keyword evidence="3" id="KW-1185">Reference proteome</keyword>
<comment type="caution">
    <text evidence="2">The sequence shown here is derived from an EMBL/GenBank/DDBJ whole genome shotgun (WGS) entry which is preliminary data.</text>
</comment>
<name>A0A8X7SY85_9BASI</name>
<feature type="compositionally biased region" description="Pro residues" evidence="1">
    <location>
        <begin position="53"/>
        <end position="63"/>
    </location>
</feature>
<accession>A0A8X7SY85</accession>
<evidence type="ECO:0000256" key="1">
    <source>
        <dbReference type="SAM" id="MobiDB-lite"/>
    </source>
</evidence>
<organism evidence="2 3">
    <name type="scientific">Tilletia controversa</name>
    <name type="common">dwarf bunt fungus</name>
    <dbReference type="NCBI Taxonomy" id="13291"/>
    <lineage>
        <taxon>Eukaryota</taxon>
        <taxon>Fungi</taxon>
        <taxon>Dikarya</taxon>
        <taxon>Basidiomycota</taxon>
        <taxon>Ustilaginomycotina</taxon>
        <taxon>Exobasidiomycetes</taxon>
        <taxon>Tilletiales</taxon>
        <taxon>Tilletiaceae</taxon>
        <taxon>Tilletia</taxon>
    </lineage>
</organism>
<dbReference type="EMBL" id="LWDE02000300">
    <property type="protein sequence ID" value="KAE8249166.1"/>
    <property type="molecule type" value="Genomic_DNA"/>
</dbReference>
<evidence type="ECO:0000313" key="3">
    <source>
        <dbReference type="Proteomes" id="UP000077684"/>
    </source>
</evidence>
<feature type="region of interest" description="Disordered" evidence="1">
    <location>
        <begin position="1"/>
        <end position="121"/>
    </location>
</feature>
<reference evidence="2" key="2">
    <citation type="journal article" date="2019" name="IMA Fungus">
        <title>Genome sequencing and comparison of five Tilletia species to identify candidate genes for the detection of regulated species infecting wheat.</title>
        <authorList>
            <person name="Nguyen H.D.T."/>
            <person name="Sultana T."/>
            <person name="Kesanakurti P."/>
            <person name="Hambleton S."/>
        </authorList>
    </citation>
    <scope>NUCLEOTIDE SEQUENCE</scope>
    <source>
        <strain evidence="2">DAOMC 236426</strain>
    </source>
</reference>
<dbReference type="SUPFAM" id="SSF103196">
    <property type="entry name" value="Roadblock/LC7 domain"/>
    <property type="match status" value="1"/>
</dbReference>
<proteinExistence type="predicted"/>
<evidence type="ECO:0008006" key="4">
    <source>
        <dbReference type="Google" id="ProtNLM"/>
    </source>
</evidence>
<protein>
    <recommendedName>
        <fullName evidence="4">Roadblock/LAMTOR2 domain-containing protein</fullName>
    </recommendedName>
</protein>
<feature type="compositionally biased region" description="Acidic residues" evidence="1">
    <location>
        <begin position="88"/>
        <end position="98"/>
    </location>
</feature>
<gene>
    <name evidence="2" type="ORF">A4X06_0g3352</name>
</gene>
<dbReference type="PANTHER" id="PTHR10779">
    <property type="entry name" value="DYNEIN LIGHT CHAIN ROADBLOCK"/>
    <property type="match status" value="1"/>
</dbReference>
<dbReference type="AlphaFoldDB" id="A0A8X7SY85"/>
<sequence length="257" mass="27736">MTQERFSGFFSRTRAPGLSILTTPVSPNDHERNLHVVISPVDIQRKPHDLLTAPPPPGSPMPPSAGLLPDEDGSEYASVDETRSTFSSDDDDDDDDDGNAGVADGASFDRSDPTDAANTTCDTDATALAPTICTNPFDSIVPEALSWDSEPSLSKITNAHRSVIGTLVLTRTDCAIVRATGPAFDPSGPGSHERGARLIRLVKMVKRTMAVVDEEVQHVDEEDEMDLLRVRSKLFEAVIIPGPKFILVVFQDPTLQS</sequence>
<dbReference type="Proteomes" id="UP000077684">
    <property type="component" value="Unassembled WGS sequence"/>
</dbReference>